<dbReference type="SUPFAM" id="SSF56436">
    <property type="entry name" value="C-type lectin-like"/>
    <property type="match status" value="1"/>
</dbReference>
<dbReference type="InterPro" id="IPR001304">
    <property type="entry name" value="C-type_lectin-like"/>
</dbReference>
<evidence type="ECO:0000313" key="2">
    <source>
        <dbReference type="Proteomes" id="UP000095280"/>
    </source>
</evidence>
<dbReference type="CDD" id="cd00037">
    <property type="entry name" value="CLECT"/>
    <property type="match status" value="1"/>
</dbReference>
<protein>
    <submittedName>
        <fullName evidence="3">C-type lectin domain-containing protein</fullName>
    </submittedName>
</protein>
<dbReference type="PANTHER" id="PTHR22803">
    <property type="entry name" value="MANNOSE, PHOSPHOLIPASE, LECTIN RECEPTOR RELATED"/>
    <property type="match status" value="1"/>
</dbReference>
<evidence type="ECO:0000259" key="1">
    <source>
        <dbReference type="PROSITE" id="PS50041"/>
    </source>
</evidence>
<feature type="domain" description="C-type lectin" evidence="1">
    <location>
        <begin position="21"/>
        <end position="136"/>
    </location>
</feature>
<sequence>LAFFNNSLVCPDGWMASLHSCWYPVENRVTWTAASQFCSEHTWGGVRGRLLDAKTAVERSFVAPPSSGSDASYFSYFHTGLKRNASNNQWVWGDGTQPEVGAFYMGRPAPNCAALDTFTGAMVDVTCGLQLKFICQIDKYIGERLGSNWMNFNVEYFS</sequence>
<organism evidence="2 3">
    <name type="scientific">Macrostomum lignano</name>
    <dbReference type="NCBI Taxonomy" id="282301"/>
    <lineage>
        <taxon>Eukaryota</taxon>
        <taxon>Metazoa</taxon>
        <taxon>Spiralia</taxon>
        <taxon>Lophotrochozoa</taxon>
        <taxon>Platyhelminthes</taxon>
        <taxon>Rhabditophora</taxon>
        <taxon>Macrostomorpha</taxon>
        <taxon>Macrostomida</taxon>
        <taxon>Macrostomidae</taxon>
        <taxon>Macrostomum</taxon>
    </lineage>
</organism>
<dbReference type="InterPro" id="IPR016187">
    <property type="entry name" value="CTDL_fold"/>
</dbReference>
<dbReference type="Gene3D" id="3.10.100.10">
    <property type="entry name" value="Mannose-Binding Protein A, subunit A"/>
    <property type="match status" value="1"/>
</dbReference>
<name>A0A1I8HA53_9PLAT</name>
<evidence type="ECO:0000313" key="3">
    <source>
        <dbReference type="WBParaSite" id="maker-uti_cns_0005036-snap-gene-0.6-mRNA-1"/>
    </source>
</evidence>
<reference evidence="3" key="1">
    <citation type="submission" date="2016-11" db="UniProtKB">
        <authorList>
            <consortium name="WormBaseParasite"/>
        </authorList>
    </citation>
    <scope>IDENTIFICATION</scope>
</reference>
<keyword evidence="2" id="KW-1185">Reference proteome</keyword>
<dbReference type="SMART" id="SM00034">
    <property type="entry name" value="CLECT"/>
    <property type="match status" value="1"/>
</dbReference>
<proteinExistence type="predicted"/>
<dbReference type="PROSITE" id="PS50041">
    <property type="entry name" value="C_TYPE_LECTIN_2"/>
    <property type="match status" value="1"/>
</dbReference>
<dbReference type="InterPro" id="IPR016186">
    <property type="entry name" value="C-type_lectin-like/link_sf"/>
</dbReference>
<dbReference type="Pfam" id="PF00059">
    <property type="entry name" value="Lectin_C"/>
    <property type="match status" value="1"/>
</dbReference>
<dbReference type="Proteomes" id="UP000095280">
    <property type="component" value="Unplaced"/>
</dbReference>
<accession>A0A1I8HA53</accession>
<dbReference type="WBParaSite" id="maker-uti_cns_0005036-snap-gene-0.6-mRNA-1">
    <property type="protein sequence ID" value="maker-uti_cns_0005036-snap-gene-0.6-mRNA-1"/>
    <property type="gene ID" value="maker-uti_cns_0005036-snap-gene-0.6"/>
</dbReference>
<dbReference type="AlphaFoldDB" id="A0A1I8HA53"/>
<dbReference type="InterPro" id="IPR050111">
    <property type="entry name" value="C-type_lectin/snaclec_domain"/>
</dbReference>